<name>A0AAI9STL0_9ASCO</name>
<organism evidence="15 16">
    <name type="scientific">Candida oxycetoniae</name>
    <dbReference type="NCBI Taxonomy" id="497107"/>
    <lineage>
        <taxon>Eukaryota</taxon>
        <taxon>Fungi</taxon>
        <taxon>Dikarya</taxon>
        <taxon>Ascomycota</taxon>
        <taxon>Saccharomycotina</taxon>
        <taxon>Pichiomycetes</taxon>
        <taxon>Debaryomycetaceae</taxon>
        <taxon>Candida/Lodderomyces clade</taxon>
        <taxon>Candida</taxon>
    </lineage>
</organism>
<evidence type="ECO:0000313" key="16">
    <source>
        <dbReference type="Proteomes" id="UP001202479"/>
    </source>
</evidence>
<protein>
    <recommendedName>
        <fullName evidence="12">Cystathionine beta-lyase</fullName>
        <ecNumber evidence="3">4.4.1.13</ecNumber>
    </recommendedName>
    <alternativeName>
        <fullName evidence="9">Cysteine-S-conjugate beta-lyase</fullName>
    </alternativeName>
</protein>
<reference evidence="15" key="1">
    <citation type="journal article" date="2022" name="DNA Res.">
        <title>Genome analysis of five recently described species of the CUG-Ser clade uncovers Candida theae as a new hybrid lineage with pathogenic potential in the Candida parapsilosis species complex.</title>
        <authorList>
            <person name="Mixao V."/>
            <person name="Del Olmo V."/>
            <person name="Hegedusova E."/>
            <person name="Saus E."/>
            <person name="Pryszcz L."/>
            <person name="Cillingova A."/>
            <person name="Nosek J."/>
            <person name="Gabaldon T."/>
        </authorList>
    </citation>
    <scope>NUCLEOTIDE SEQUENCE</scope>
    <source>
        <strain evidence="15">CBS 10844</strain>
    </source>
</reference>
<evidence type="ECO:0000256" key="4">
    <source>
        <dbReference type="ARBA" id="ARBA00022605"/>
    </source>
</evidence>
<dbReference type="RefSeq" id="XP_049178130.1">
    <property type="nucleotide sequence ID" value="XM_049326264.1"/>
</dbReference>
<evidence type="ECO:0000256" key="13">
    <source>
        <dbReference type="PIRSR" id="PIRSR001434-2"/>
    </source>
</evidence>
<dbReference type="GeneID" id="73382402"/>
<dbReference type="PIRSF" id="PIRSF001434">
    <property type="entry name" value="CGS"/>
    <property type="match status" value="1"/>
</dbReference>
<dbReference type="GO" id="GO:0019346">
    <property type="term" value="P:transsulfuration"/>
    <property type="evidence" value="ECO:0007669"/>
    <property type="project" value="InterPro"/>
</dbReference>
<evidence type="ECO:0000256" key="6">
    <source>
        <dbReference type="ARBA" id="ARBA00023167"/>
    </source>
</evidence>
<dbReference type="GO" id="GO:0047804">
    <property type="term" value="F:cysteine-S-conjugate beta-lyase activity"/>
    <property type="evidence" value="ECO:0007669"/>
    <property type="project" value="UniProtKB-EC"/>
</dbReference>
<evidence type="ECO:0000256" key="2">
    <source>
        <dbReference type="ARBA" id="ARBA00009077"/>
    </source>
</evidence>
<gene>
    <name evidence="15" type="ORF">KGF56_004789</name>
</gene>
<evidence type="ECO:0000256" key="11">
    <source>
        <dbReference type="ARBA" id="ARBA00047625"/>
    </source>
</evidence>
<dbReference type="PROSITE" id="PS00868">
    <property type="entry name" value="CYS_MET_METAB_PP"/>
    <property type="match status" value="1"/>
</dbReference>
<comment type="caution">
    <text evidence="15">The sequence shown here is derived from an EMBL/GenBank/DDBJ whole genome shotgun (WGS) entry which is preliminary data.</text>
</comment>
<comment type="catalytic activity">
    <reaction evidence="11">
        <text>an S-substituted L-cysteine + H2O = a thiol + pyruvate + NH4(+)</text>
        <dbReference type="Rhea" id="RHEA:18121"/>
        <dbReference type="ChEBI" id="CHEBI:15361"/>
        <dbReference type="ChEBI" id="CHEBI:15377"/>
        <dbReference type="ChEBI" id="CHEBI:28938"/>
        <dbReference type="ChEBI" id="CHEBI:29256"/>
        <dbReference type="ChEBI" id="CHEBI:58717"/>
        <dbReference type="EC" id="4.4.1.13"/>
    </reaction>
</comment>
<evidence type="ECO:0000256" key="9">
    <source>
        <dbReference type="ARBA" id="ARBA00047213"/>
    </source>
</evidence>
<dbReference type="FunFam" id="3.40.640.10:FF:000009">
    <property type="entry name" value="Cystathionine gamma-synthase homolog"/>
    <property type="match status" value="1"/>
</dbReference>
<evidence type="ECO:0000313" key="15">
    <source>
        <dbReference type="EMBL" id="KAI3402381.2"/>
    </source>
</evidence>
<dbReference type="Gene3D" id="3.40.640.10">
    <property type="entry name" value="Type I PLP-dependent aspartate aminotransferase-like (Major domain)"/>
    <property type="match status" value="1"/>
</dbReference>
<dbReference type="InterPro" id="IPR054542">
    <property type="entry name" value="Cys_met_metab_PP"/>
</dbReference>
<dbReference type="PANTHER" id="PTHR11808">
    <property type="entry name" value="TRANS-SULFURATION ENZYME FAMILY MEMBER"/>
    <property type="match status" value="1"/>
</dbReference>
<dbReference type="EMBL" id="JAHUZD010000149">
    <property type="protein sequence ID" value="KAI3402381.2"/>
    <property type="molecule type" value="Genomic_DNA"/>
</dbReference>
<evidence type="ECO:0000256" key="1">
    <source>
        <dbReference type="ARBA" id="ARBA00001933"/>
    </source>
</evidence>
<dbReference type="InterPro" id="IPR015424">
    <property type="entry name" value="PyrdxlP-dep_Trfase"/>
</dbReference>
<evidence type="ECO:0000256" key="10">
    <source>
        <dbReference type="ARBA" id="ARBA00047517"/>
    </source>
</evidence>
<evidence type="ECO:0000256" key="5">
    <source>
        <dbReference type="ARBA" id="ARBA00022898"/>
    </source>
</evidence>
<dbReference type="CDD" id="cd00614">
    <property type="entry name" value="CGS_like"/>
    <property type="match status" value="1"/>
</dbReference>
<evidence type="ECO:0000256" key="3">
    <source>
        <dbReference type="ARBA" id="ARBA00012224"/>
    </source>
</evidence>
<dbReference type="Pfam" id="PF01053">
    <property type="entry name" value="Cys_Met_Meta_PP"/>
    <property type="match status" value="1"/>
</dbReference>
<comment type="similarity">
    <text evidence="2 14">Belongs to the trans-sulfuration enzymes family.</text>
</comment>
<proteinExistence type="inferred from homology"/>
<dbReference type="Gene3D" id="3.90.1150.10">
    <property type="entry name" value="Aspartate Aminotransferase, domain 1"/>
    <property type="match status" value="1"/>
</dbReference>
<sequence>MAPKKNYSLETELVLSNSGDQYNASVAPLYQSATFKQPSLSNMGEYDYTRSGNPTRTHLQHHLAKIMKAKQAFAVSSGMGCLDVITRLLKPGDEVIAGDDLYGGTHRLLTYLNKKGDLVAHHYDTTNTELIKSKINDKTKMIFLESPTNPLIKVVDVKSITEYAHSVNPNLVVVFDNTMMSPVFMTPLDLGVDIQYESGTKYLNGHHDIMAGVIATRSSKLADQIYYIINSTGCGLSPFDCWLLGRGLKTLAVRVERQQENCIKIAKFLENIGFKVRYPGLKSHPQYELHNSMCSGYGAVLSFETGSIKLSEKIVESTDVFGIAVSFGCVNSLISMPCRMSHASIDAKTRKEREFPEDLIRLCIGIENVDDLIDDLTKALLKSGAVKVNYKDELFNVVDIQPKL</sequence>
<dbReference type="EC" id="4.4.1.13" evidence="3"/>
<dbReference type="InterPro" id="IPR015421">
    <property type="entry name" value="PyrdxlP-dep_Trfase_major"/>
</dbReference>
<dbReference type="InterPro" id="IPR000277">
    <property type="entry name" value="Cys/Met-Metab_PyrdxlP-dep_enz"/>
</dbReference>
<dbReference type="SUPFAM" id="SSF53383">
    <property type="entry name" value="PLP-dependent transferases"/>
    <property type="match status" value="1"/>
</dbReference>
<keyword evidence="5 13" id="KW-0663">Pyridoxal phosphate</keyword>
<accession>A0AAI9STL0</accession>
<dbReference type="NCBIfam" id="TIGR01329">
    <property type="entry name" value="cysta_beta_ly_E"/>
    <property type="match status" value="1"/>
</dbReference>
<evidence type="ECO:0000256" key="8">
    <source>
        <dbReference type="ARBA" id="ARBA00046315"/>
    </source>
</evidence>
<dbReference type="GO" id="GO:0005737">
    <property type="term" value="C:cytoplasm"/>
    <property type="evidence" value="ECO:0007669"/>
    <property type="project" value="TreeGrafter"/>
</dbReference>
<dbReference type="FunFam" id="3.90.1150.10:FF:000013">
    <property type="entry name" value="Cystathionine beta-lyase"/>
    <property type="match status" value="1"/>
</dbReference>
<evidence type="ECO:0000256" key="7">
    <source>
        <dbReference type="ARBA" id="ARBA00023239"/>
    </source>
</evidence>
<dbReference type="InterPro" id="IPR015422">
    <property type="entry name" value="PyrdxlP-dep_Trfase_small"/>
</dbReference>
<keyword evidence="6" id="KW-0486">Methionine biosynthesis</keyword>
<keyword evidence="16" id="KW-1185">Reference proteome</keyword>
<feature type="modified residue" description="N6-(pyridoxal phosphate)lysine" evidence="13">
    <location>
        <position position="201"/>
    </location>
</feature>
<dbReference type="GO" id="GO:0071266">
    <property type="term" value="P:'de novo' L-methionine biosynthetic process"/>
    <property type="evidence" value="ECO:0007669"/>
    <property type="project" value="InterPro"/>
</dbReference>
<dbReference type="Proteomes" id="UP001202479">
    <property type="component" value="Unassembled WGS sequence"/>
</dbReference>
<keyword evidence="4" id="KW-0028">Amino-acid biosynthesis</keyword>
<dbReference type="InterPro" id="IPR006238">
    <property type="entry name" value="Cys_b_lyase_euk"/>
</dbReference>
<comment type="cofactor">
    <cofactor evidence="1 14">
        <name>pyridoxal 5'-phosphate</name>
        <dbReference type="ChEBI" id="CHEBI:597326"/>
    </cofactor>
</comment>
<comment type="catalytic activity">
    <reaction evidence="10">
        <text>L,L-cystathionine + H2O = L-homocysteine + pyruvate + NH4(+)</text>
        <dbReference type="Rhea" id="RHEA:13965"/>
        <dbReference type="ChEBI" id="CHEBI:15361"/>
        <dbReference type="ChEBI" id="CHEBI:15377"/>
        <dbReference type="ChEBI" id="CHEBI:28938"/>
        <dbReference type="ChEBI" id="CHEBI:58161"/>
        <dbReference type="ChEBI" id="CHEBI:58199"/>
    </reaction>
</comment>
<keyword evidence="7" id="KW-0456">Lyase</keyword>
<dbReference type="GO" id="GO:0030170">
    <property type="term" value="F:pyridoxal phosphate binding"/>
    <property type="evidence" value="ECO:0007669"/>
    <property type="project" value="InterPro"/>
</dbReference>
<evidence type="ECO:0000256" key="12">
    <source>
        <dbReference type="ARBA" id="ARBA00072331"/>
    </source>
</evidence>
<dbReference type="PANTHER" id="PTHR11808:SF50">
    <property type="entry name" value="CYSTATHIONINE BETA-LYASE"/>
    <property type="match status" value="1"/>
</dbReference>
<comment type="pathway">
    <text evidence="8">Amino-acid biosynthesis; L-methionine biosynthesis via de novo pathway; L-homocysteine from L-cystathionine: step 1/1.</text>
</comment>
<evidence type="ECO:0000256" key="14">
    <source>
        <dbReference type="RuleBase" id="RU362118"/>
    </source>
</evidence>
<dbReference type="AlphaFoldDB" id="A0AAI9STL0"/>